<dbReference type="NCBIfam" id="TIGR02937">
    <property type="entry name" value="sigma70-ECF"/>
    <property type="match status" value="1"/>
</dbReference>
<dbReference type="InterPro" id="IPR036388">
    <property type="entry name" value="WH-like_DNA-bd_sf"/>
</dbReference>
<dbReference type="InterPro" id="IPR013324">
    <property type="entry name" value="RNA_pol_sigma_r3/r4-like"/>
</dbReference>
<proteinExistence type="predicted"/>
<keyword evidence="2" id="KW-1185">Reference proteome</keyword>
<dbReference type="SUPFAM" id="SSF88946">
    <property type="entry name" value="Sigma2 domain of RNA polymerase sigma factors"/>
    <property type="match status" value="1"/>
</dbReference>
<dbReference type="EMBL" id="JBHPEI010000005">
    <property type="protein sequence ID" value="MFC1799404.1"/>
    <property type="molecule type" value="Genomic_DNA"/>
</dbReference>
<comment type="caution">
    <text evidence="1">The sequence shown here is derived from an EMBL/GenBank/DDBJ whole genome shotgun (WGS) entry which is preliminary data.</text>
</comment>
<protein>
    <submittedName>
        <fullName evidence="1">RNA polymerase sigma factor</fullName>
    </submittedName>
</protein>
<evidence type="ECO:0000313" key="2">
    <source>
        <dbReference type="Proteomes" id="UP001594288"/>
    </source>
</evidence>
<dbReference type="InterPro" id="IPR014284">
    <property type="entry name" value="RNA_pol_sigma-70_dom"/>
</dbReference>
<dbReference type="SUPFAM" id="SSF88659">
    <property type="entry name" value="Sigma3 and sigma4 domains of RNA polymerase sigma factors"/>
    <property type="match status" value="1"/>
</dbReference>
<dbReference type="Proteomes" id="UP001594288">
    <property type="component" value="Unassembled WGS sequence"/>
</dbReference>
<accession>A0ABV6YMV0</accession>
<organism evidence="1 2">
    <name type="scientific">Eiseniibacteriota bacterium</name>
    <dbReference type="NCBI Taxonomy" id="2212470"/>
    <lineage>
        <taxon>Bacteria</taxon>
        <taxon>Candidatus Eiseniibacteriota</taxon>
    </lineage>
</organism>
<reference evidence="1 2" key="1">
    <citation type="submission" date="2024-09" db="EMBL/GenBank/DDBJ databases">
        <authorList>
            <person name="D'Angelo T."/>
        </authorList>
    </citation>
    <scope>NUCLEOTIDE SEQUENCE [LARGE SCALE GENOMIC DNA]</scope>
    <source>
        <strain evidence="1">SAG AM-311-F02</strain>
    </source>
</reference>
<sequence>MGLTYEEVFEGWEIEMAVFLIRDAQARWPCLAREDSKDLLQECLFRWHSANDSHDPAKGATKRTYMDRVLRNKLADIRREMTADIRRVNFEAESLDDPVGDTGDTTKGELLDPATILGAPSDAVIVISLKATLSRVLPKLTSRQRELWELRLSGYSTSEASEMLGISRDTAHEDIKRMRILFEKAGLREYLK</sequence>
<dbReference type="InterPro" id="IPR013325">
    <property type="entry name" value="RNA_pol_sigma_r2"/>
</dbReference>
<name>A0ABV6YMV0_UNCEI</name>
<gene>
    <name evidence="1" type="ORF">ACFL2Z_00620</name>
</gene>
<dbReference type="Gene3D" id="1.10.10.10">
    <property type="entry name" value="Winged helix-like DNA-binding domain superfamily/Winged helix DNA-binding domain"/>
    <property type="match status" value="1"/>
</dbReference>
<evidence type="ECO:0000313" key="1">
    <source>
        <dbReference type="EMBL" id="MFC1799404.1"/>
    </source>
</evidence>